<evidence type="ECO:0000313" key="2">
    <source>
        <dbReference type="EMBL" id="PNP51105.1"/>
    </source>
</evidence>
<evidence type="ECO:0000259" key="1">
    <source>
        <dbReference type="Pfam" id="PF13452"/>
    </source>
</evidence>
<dbReference type="EMBL" id="MTYI01000139">
    <property type="protein sequence ID" value="PNP51105.1"/>
    <property type="molecule type" value="Genomic_DNA"/>
</dbReference>
<protein>
    <recommendedName>
        <fullName evidence="1">FAS1-like dehydratase domain-containing protein</fullName>
    </recommendedName>
</protein>
<comment type="caution">
    <text evidence="2">The sequence shown here is derived from an EMBL/GenBank/DDBJ whole genome shotgun (WGS) entry which is preliminary data.</text>
</comment>
<dbReference type="InterPro" id="IPR029069">
    <property type="entry name" value="HotDog_dom_sf"/>
</dbReference>
<dbReference type="PANTHER" id="PTHR28152">
    <property type="entry name" value="HYDROXYACYL-THIOESTER DEHYDRATASE TYPE 2, MITOCHONDRIAL"/>
    <property type="match status" value="1"/>
</dbReference>
<reference evidence="2 3" key="1">
    <citation type="submission" date="2017-02" db="EMBL/GenBank/DDBJ databases">
        <title>Genomes of Trichoderma spp. with biocontrol activity.</title>
        <authorList>
            <person name="Gardiner D."/>
            <person name="Kazan K."/>
            <person name="Vos C."/>
            <person name="Harvey P."/>
        </authorList>
    </citation>
    <scope>NUCLEOTIDE SEQUENCE [LARGE SCALE GENOMIC DNA]</scope>
    <source>
        <strain evidence="2 3">Tr1</strain>
    </source>
</reference>
<name>A0A2K0U004_TRIHA</name>
<dbReference type="Pfam" id="PF13452">
    <property type="entry name" value="FAS1_DH_region"/>
    <property type="match status" value="1"/>
</dbReference>
<dbReference type="GO" id="GO:0005739">
    <property type="term" value="C:mitochondrion"/>
    <property type="evidence" value="ECO:0007669"/>
    <property type="project" value="TreeGrafter"/>
</dbReference>
<dbReference type="Proteomes" id="UP000236290">
    <property type="component" value="Unassembled WGS sequence"/>
</dbReference>
<feature type="domain" description="FAS1-like dehydratase" evidence="1">
    <location>
        <begin position="109"/>
        <end position="204"/>
    </location>
</feature>
<sequence>MVEIGPKGEFAASSEHLQSKDAMRGLQNGVRPAKQLFSRTIRRVSTTPAPHIKTAAEAASHLIEHFAHKVTKRSQYIDANQVQKLAIMLGRPVLNGHDTRRANVPAGTPIPPAYHLVYFTPDDLEAELGADGSDRTFNAPAPFTRRMWAGGHMKFEKNNPLRVGEEVEEHTKLISAAAKTSRSAGEMVLVQVEKKMYGSQGLALVDTRSWVFRPVLHSSAREGVALRSVDGNILAASSIFDVINDSNGEYAFPVRKLSWSPVGLFRFSALTFNGHKIHYNEDWTRNAEGHPSIVVHGPLNVINLLDYWRDFHGEGTGPDEIIYRAMSPVYGGEEYQIRTLDILETTNSKVFEVAAEKNGVVIMKASIIKKT</sequence>
<dbReference type="OrthoDB" id="3257538at2759"/>
<gene>
    <name evidence="2" type="ORF">THARTR1_08333</name>
</gene>
<evidence type="ECO:0000313" key="3">
    <source>
        <dbReference type="Proteomes" id="UP000236290"/>
    </source>
</evidence>
<dbReference type="SUPFAM" id="SSF54637">
    <property type="entry name" value="Thioesterase/thiol ester dehydrase-isomerase"/>
    <property type="match status" value="1"/>
</dbReference>
<dbReference type="FunFam" id="3.10.129.10:FF:000103">
    <property type="entry name" value="WGS project CABT00000000 data, contig 2.1"/>
    <property type="match status" value="1"/>
</dbReference>
<proteinExistence type="predicted"/>
<dbReference type="Gene3D" id="3.10.129.10">
    <property type="entry name" value="Hotdog Thioesterase"/>
    <property type="match status" value="2"/>
</dbReference>
<dbReference type="InterPro" id="IPR052741">
    <property type="entry name" value="Mitochondrial_HTD2"/>
</dbReference>
<dbReference type="PANTHER" id="PTHR28152:SF2">
    <property type="entry name" value="N-TERMINAL OF MAOC-LIKE DEHYDRATASE DOMAIN-CONTAINING PROTEIN"/>
    <property type="match status" value="1"/>
</dbReference>
<accession>A0A2K0U004</accession>
<dbReference type="InterPro" id="IPR039569">
    <property type="entry name" value="FAS1-like_DH_region"/>
</dbReference>
<dbReference type="AlphaFoldDB" id="A0A2K0U004"/>
<dbReference type="GO" id="GO:0019171">
    <property type="term" value="F:(3R)-hydroxyacyl-[acyl-carrier-protein] dehydratase activity"/>
    <property type="evidence" value="ECO:0007669"/>
    <property type="project" value="TreeGrafter"/>
</dbReference>
<organism evidence="2 3">
    <name type="scientific">Trichoderma harzianum</name>
    <name type="common">Hypocrea lixii</name>
    <dbReference type="NCBI Taxonomy" id="5544"/>
    <lineage>
        <taxon>Eukaryota</taxon>
        <taxon>Fungi</taxon>
        <taxon>Dikarya</taxon>
        <taxon>Ascomycota</taxon>
        <taxon>Pezizomycotina</taxon>
        <taxon>Sordariomycetes</taxon>
        <taxon>Hypocreomycetidae</taxon>
        <taxon>Hypocreales</taxon>
        <taxon>Hypocreaceae</taxon>
        <taxon>Trichoderma</taxon>
    </lineage>
</organism>